<comment type="caution">
    <text evidence="1">The sequence shown here is derived from an EMBL/GenBank/DDBJ whole genome shotgun (WGS) entry which is preliminary data.</text>
</comment>
<evidence type="ECO:0000313" key="1">
    <source>
        <dbReference type="EMBL" id="MDK1683510.1"/>
    </source>
</evidence>
<dbReference type="EMBL" id="JASKNE010000001">
    <property type="protein sequence ID" value="MDK1683510.1"/>
    <property type="molecule type" value="Genomic_DNA"/>
</dbReference>
<reference evidence="1" key="1">
    <citation type="submission" date="2023-04" db="EMBL/GenBank/DDBJ databases">
        <title>The environmental microbiomes in feedlot watering bowls are a reservoir of florfenicol resistance for bovine respiratory disease pathogens.</title>
        <authorList>
            <person name="Kos D.W."/>
            <person name="Ruzzini A.C."/>
            <person name="Schreiner B."/>
            <person name="Jelinski M.D."/>
        </authorList>
    </citation>
    <scope>NUCLEOTIDE SEQUENCE</scope>
    <source>
        <strain evidence="1">WB3</strain>
    </source>
</reference>
<proteinExistence type="predicted"/>
<dbReference type="RefSeq" id="WP_284066763.1">
    <property type="nucleotide sequence ID" value="NZ_JASKNE010000001.1"/>
</dbReference>
<evidence type="ECO:0000313" key="2">
    <source>
        <dbReference type="Proteomes" id="UP001241935"/>
    </source>
</evidence>
<name>A0AAW6UV38_9GAMM</name>
<protein>
    <recommendedName>
        <fullName evidence="3">Phage protein</fullName>
    </recommendedName>
</protein>
<sequence length="151" mass="17377">MDIQKSIDRLDVEIEELKTKIDEEHMLCQDITDLEELIDKAIMFGDLCAKRDAKAQAVPEGFVLVKKRNLIGNPNVDFLQAPRWAKYWLMDGHSKKYWWSSVRPKKDMDLLCYVWGGQHFVGEAPSFGFAGPWNESLTSKKAMIEAQEQKG</sequence>
<dbReference type="AlphaFoldDB" id="A0AAW6UV38"/>
<gene>
    <name evidence="1" type="ORF">QOR41_06590</name>
</gene>
<organism evidence="1 2">
    <name type="scientific">Acinetobacter terrestris</name>
    <dbReference type="NCBI Taxonomy" id="2529843"/>
    <lineage>
        <taxon>Bacteria</taxon>
        <taxon>Pseudomonadati</taxon>
        <taxon>Pseudomonadota</taxon>
        <taxon>Gammaproteobacteria</taxon>
        <taxon>Moraxellales</taxon>
        <taxon>Moraxellaceae</taxon>
        <taxon>Acinetobacter</taxon>
        <taxon>Acinetobacter Taxon 24</taxon>
    </lineage>
</organism>
<dbReference type="Proteomes" id="UP001241935">
    <property type="component" value="Unassembled WGS sequence"/>
</dbReference>
<evidence type="ECO:0008006" key="3">
    <source>
        <dbReference type="Google" id="ProtNLM"/>
    </source>
</evidence>
<accession>A0AAW6UV38</accession>